<gene>
    <name evidence="2" type="ORF">ACFOWS_03950</name>
</gene>
<evidence type="ECO:0000313" key="2">
    <source>
        <dbReference type="EMBL" id="MFC4219268.1"/>
    </source>
</evidence>
<reference evidence="3" key="1">
    <citation type="journal article" date="2019" name="Int. J. Syst. Evol. Microbiol.">
        <title>The Global Catalogue of Microorganisms (GCM) 10K type strain sequencing project: providing services to taxonomists for standard genome sequencing and annotation.</title>
        <authorList>
            <consortium name="The Broad Institute Genomics Platform"/>
            <consortium name="The Broad Institute Genome Sequencing Center for Infectious Disease"/>
            <person name="Wu L."/>
            <person name="Ma J."/>
        </authorList>
    </citation>
    <scope>NUCLEOTIDE SEQUENCE [LARGE SCALE GENOMIC DNA]</scope>
    <source>
        <strain evidence="3">CGMCC 1.15774</strain>
    </source>
</reference>
<dbReference type="RefSeq" id="WP_379762683.1">
    <property type="nucleotide sequence ID" value="NZ_JBHSCL010000004.1"/>
</dbReference>
<feature type="signal peptide" evidence="1">
    <location>
        <begin position="1"/>
        <end position="25"/>
    </location>
</feature>
<keyword evidence="1" id="KW-0732">Signal</keyword>
<comment type="caution">
    <text evidence="2">The sequence shown here is derived from an EMBL/GenBank/DDBJ whole genome shotgun (WGS) entry which is preliminary data.</text>
</comment>
<proteinExistence type="predicted"/>
<name>A0ABV8PJB9_9FLAO</name>
<evidence type="ECO:0000256" key="1">
    <source>
        <dbReference type="SAM" id="SignalP"/>
    </source>
</evidence>
<protein>
    <recommendedName>
        <fullName evidence="4">Secreted protein</fullName>
    </recommendedName>
</protein>
<accession>A0ABV8PJB9</accession>
<organism evidence="2 3">
    <name type="scientific">Flagellimonas marina</name>
    <dbReference type="NCBI Taxonomy" id="1775168"/>
    <lineage>
        <taxon>Bacteria</taxon>
        <taxon>Pseudomonadati</taxon>
        <taxon>Bacteroidota</taxon>
        <taxon>Flavobacteriia</taxon>
        <taxon>Flavobacteriales</taxon>
        <taxon>Flavobacteriaceae</taxon>
        <taxon>Flagellimonas</taxon>
    </lineage>
</organism>
<dbReference type="EMBL" id="JBHSCL010000004">
    <property type="protein sequence ID" value="MFC4219268.1"/>
    <property type="molecule type" value="Genomic_DNA"/>
</dbReference>
<sequence>MKCLVKSTSFFTISFAILLITVASAQGNLHSPGEGGAFTQSRLAQIKGFDAENSDLGNNPWMMDLYNDMRTKFGRLGEEVNLTLEDIDGTIYLNEDFTLGALYDEGVVFKRIYLRYDAYNDEVELKTSLGDDVVRSMVKHPKYSCSIDGDKFVYIDYVREDGELQSGYLQPLGYGGDYILYKKQIKVFKEGKPAKTSLDNSFPHRFLDKTEYYVSTNRGAPKYLKTKKSDVLSLFSDDDYSEIKKYVKGKHLDFGDSRDLMNLFAYANTL</sequence>
<dbReference type="Proteomes" id="UP001595841">
    <property type="component" value="Unassembled WGS sequence"/>
</dbReference>
<keyword evidence="3" id="KW-1185">Reference proteome</keyword>
<feature type="chain" id="PRO_5045809649" description="Secreted protein" evidence="1">
    <location>
        <begin position="26"/>
        <end position="270"/>
    </location>
</feature>
<evidence type="ECO:0008006" key="4">
    <source>
        <dbReference type="Google" id="ProtNLM"/>
    </source>
</evidence>
<evidence type="ECO:0000313" key="3">
    <source>
        <dbReference type="Proteomes" id="UP001595841"/>
    </source>
</evidence>